<sequence>MTSAPFSPWTSRSCLPSLSCLQWPHRTNWCVSPTLPRNTCHRFDGYMLNSNIPTVLPNIPFYMEILNQVLLHDADYTEQEMRTFHRSIMNQNSALNATTAAHLYSSGAWSHVLWSLSQLNTAQSALASFDFPPALDVTGDANDITKWQQFLRFYHIDGSFYPWFGSVVALMQRYYQFFSESVPLSAISPSGAAISIPIWIFLSNNHTFVRPYTFVPAVPGVAPAHYRTRELCDSAELILPMWRIGRPKLCRDKGMVHGACGKGQGTCDSCELCLSCACHHSTSIRLSDDSAKMIVALHVHIVELLLYDIFFL</sequence>
<organism evidence="1">
    <name type="scientific">Podosphaera partitivirus A</name>
    <dbReference type="NCBI Taxonomy" id="2592709"/>
    <lineage>
        <taxon>Viruses</taxon>
        <taxon>Riboviria</taxon>
        <taxon>Orthornavirae</taxon>
        <taxon>Pisuviricota</taxon>
        <taxon>Duplopiviricetes</taxon>
        <taxon>Durnavirales</taxon>
        <taxon>Partitiviridae</taxon>
    </lineage>
</organism>
<proteinExistence type="predicted"/>
<dbReference type="EMBL" id="MK231129">
    <property type="protein sequence ID" value="QED42975.1"/>
    <property type="molecule type" value="Genomic_RNA"/>
</dbReference>
<evidence type="ECO:0000313" key="1">
    <source>
        <dbReference type="EMBL" id="QED42975.1"/>
    </source>
</evidence>
<reference evidence="1" key="1">
    <citation type="submission" date="2018-11" db="EMBL/GenBank/DDBJ databases">
        <authorList>
            <person name="Jo Y."/>
            <person name="Cho W.K."/>
        </authorList>
    </citation>
    <scope>NUCLEOTIDE SEQUENCE</scope>
    <source>
        <strain evidence="1">Won</strain>
    </source>
</reference>
<name>A0A7G3KJQ4_9VIRU</name>
<protein>
    <submittedName>
        <fullName evidence="1">Putative CP</fullName>
    </submittedName>
</protein>
<accession>A0A7G3KJQ4</accession>